<evidence type="ECO:0000259" key="1">
    <source>
        <dbReference type="Pfam" id="PF02931"/>
    </source>
</evidence>
<dbReference type="GO" id="GO:0005230">
    <property type="term" value="F:extracellular ligand-gated monoatomic ion channel activity"/>
    <property type="evidence" value="ECO:0007669"/>
    <property type="project" value="InterPro"/>
</dbReference>
<proteinExistence type="predicted"/>
<accession>A0A443RZJ8</accession>
<dbReference type="GO" id="GO:0016020">
    <property type="term" value="C:membrane"/>
    <property type="evidence" value="ECO:0007669"/>
    <property type="project" value="InterPro"/>
</dbReference>
<dbReference type="AlphaFoldDB" id="A0A443RZJ8"/>
<dbReference type="EMBL" id="NCKV01016101">
    <property type="protein sequence ID" value="RWS20684.1"/>
    <property type="molecule type" value="Genomic_DNA"/>
</dbReference>
<dbReference type="OrthoDB" id="6433652at2759"/>
<comment type="caution">
    <text evidence="2">The sequence shown here is derived from an EMBL/GenBank/DDBJ whole genome shotgun (WGS) entry which is preliminary data.</text>
</comment>
<gene>
    <name evidence="2" type="ORF">B4U80_01165</name>
</gene>
<dbReference type="VEuPathDB" id="VectorBase:LDEU011356"/>
<evidence type="ECO:0000313" key="3">
    <source>
        <dbReference type="Proteomes" id="UP000288716"/>
    </source>
</evidence>
<dbReference type="InterPro" id="IPR036734">
    <property type="entry name" value="Neur_chan_lig-bd_sf"/>
</dbReference>
<dbReference type="Pfam" id="PF02931">
    <property type="entry name" value="Neur_chan_LBD"/>
    <property type="match status" value="1"/>
</dbReference>
<dbReference type="Gene3D" id="2.70.170.10">
    <property type="entry name" value="Neurotransmitter-gated ion-channel ligand-binding domain"/>
    <property type="match status" value="1"/>
</dbReference>
<keyword evidence="3" id="KW-1185">Reference proteome</keyword>
<name>A0A443RZJ8_9ACAR</name>
<evidence type="ECO:0000313" key="2">
    <source>
        <dbReference type="EMBL" id="RWS20684.1"/>
    </source>
</evidence>
<organism evidence="2 3">
    <name type="scientific">Leptotrombidium deliense</name>
    <dbReference type="NCBI Taxonomy" id="299467"/>
    <lineage>
        <taxon>Eukaryota</taxon>
        <taxon>Metazoa</taxon>
        <taxon>Ecdysozoa</taxon>
        <taxon>Arthropoda</taxon>
        <taxon>Chelicerata</taxon>
        <taxon>Arachnida</taxon>
        <taxon>Acari</taxon>
        <taxon>Acariformes</taxon>
        <taxon>Trombidiformes</taxon>
        <taxon>Prostigmata</taxon>
        <taxon>Anystina</taxon>
        <taxon>Parasitengona</taxon>
        <taxon>Trombiculoidea</taxon>
        <taxon>Trombiculidae</taxon>
        <taxon>Leptotrombidium</taxon>
    </lineage>
</organism>
<sequence>MSDYNRNVRPVVNDSSPVTVKLGLKLTQIIDLVSVTLFTTHHI</sequence>
<dbReference type="InterPro" id="IPR006202">
    <property type="entry name" value="Neur_chan_lig-bd"/>
</dbReference>
<dbReference type="Proteomes" id="UP000288716">
    <property type="component" value="Unassembled WGS sequence"/>
</dbReference>
<protein>
    <recommendedName>
        <fullName evidence="1">Neurotransmitter-gated ion-channel ligand-binding domain-containing protein</fullName>
    </recommendedName>
</protein>
<dbReference type="SUPFAM" id="SSF63712">
    <property type="entry name" value="Nicotinic receptor ligand binding domain-like"/>
    <property type="match status" value="1"/>
</dbReference>
<feature type="domain" description="Neurotransmitter-gated ion-channel ligand-binding" evidence="1">
    <location>
        <begin position="1"/>
        <end position="37"/>
    </location>
</feature>
<reference evidence="2 3" key="1">
    <citation type="journal article" date="2018" name="Gigascience">
        <title>Genomes of trombidid mites reveal novel predicted allergens and laterally-transferred genes associated with secondary metabolism.</title>
        <authorList>
            <person name="Dong X."/>
            <person name="Chaisiri K."/>
            <person name="Xia D."/>
            <person name="Armstrong S.D."/>
            <person name="Fang Y."/>
            <person name="Donnelly M.J."/>
            <person name="Kadowaki T."/>
            <person name="McGarry J.W."/>
            <person name="Darby A.C."/>
            <person name="Makepeace B.L."/>
        </authorList>
    </citation>
    <scope>NUCLEOTIDE SEQUENCE [LARGE SCALE GENOMIC DNA]</scope>
    <source>
        <strain evidence="2">UoL-UT</strain>
    </source>
</reference>